<evidence type="ECO:0000313" key="1">
    <source>
        <dbReference type="EMBL" id="CAG9335215.1"/>
    </source>
</evidence>
<sequence length="87" mass="10160">MLEQKGLIKLWYNGYNICGQKIYNLYSIMNCINKGRIQNSNPFKPYWTFANGLNPLVPAFNDLQSYDELFEIMRTGYLELSRGIKAI</sequence>
<dbReference type="EMBL" id="CAJZBQ010000062">
    <property type="protein sequence ID" value="CAG9335215.1"/>
    <property type="molecule type" value="Genomic_DNA"/>
</dbReference>
<evidence type="ECO:0000313" key="2">
    <source>
        <dbReference type="Proteomes" id="UP001162131"/>
    </source>
</evidence>
<dbReference type="AlphaFoldDB" id="A0AAU9K6N0"/>
<organism evidence="1 2">
    <name type="scientific">Blepharisma stoltei</name>
    <dbReference type="NCBI Taxonomy" id="1481888"/>
    <lineage>
        <taxon>Eukaryota</taxon>
        <taxon>Sar</taxon>
        <taxon>Alveolata</taxon>
        <taxon>Ciliophora</taxon>
        <taxon>Postciliodesmatophora</taxon>
        <taxon>Heterotrichea</taxon>
        <taxon>Heterotrichida</taxon>
        <taxon>Blepharismidae</taxon>
        <taxon>Blepharisma</taxon>
    </lineage>
</organism>
<dbReference type="Proteomes" id="UP001162131">
    <property type="component" value="Unassembled WGS sequence"/>
</dbReference>
<proteinExistence type="predicted"/>
<gene>
    <name evidence="1" type="ORF">BSTOLATCC_MIC63694</name>
</gene>
<protein>
    <submittedName>
        <fullName evidence="1">Uncharacterized protein</fullName>
    </submittedName>
</protein>
<comment type="caution">
    <text evidence="1">The sequence shown here is derived from an EMBL/GenBank/DDBJ whole genome shotgun (WGS) entry which is preliminary data.</text>
</comment>
<name>A0AAU9K6N0_9CILI</name>
<keyword evidence="2" id="KW-1185">Reference proteome</keyword>
<accession>A0AAU9K6N0</accession>
<reference evidence="1" key="1">
    <citation type="submission" date="2021-09" db="EMBL/GenBank/DDBJ databases">
        <authorList>
            <consortium name="AG Swart"/>
            <person name="Singh M."/>
            <person name="Singh A."/>
            <person name="Seah K."/>
            <person name="Emmerich C."/>
        </authorList>
    </citation>
    <scope>NUCLEOTIDE SEQUENCE</scope>
    <source>
        <strain evidence="1">ATCC30299</strain>
    </source>
</reference>